<dbReference type="Proteomes" id="UP000249890">
    <property type="component" value="Chromosome"/>
</dbReference>
<organism evidence="1 2">
    <name type="scientific">Paenibacillus donghaensis</name>
    <dbReference type="NCBI Taxonomy" id="414771"/>
    <lineage>
        <taxon>Bacteria</taxon>
        <taxon>Bacillati</taxon>
        <taxon>Bacillota</taxon>
        <taxon>Bacilli</taxon>
        <taxon>Bacillales</taxon>
        <taxon>Paenibacillaceae</taxon>
        <taxon>Paenibacillus</taxon>
    </lineage>
</organism>
<evidence type="ECO:0008006" key="3">
    <source>
        <dbReference type="Google" id="ProtNLM"/>
    </source>
</evidence>
<proteinExistence type="predicted"/>
<evidence type="ECO:0000313" key="1">
    <source>
        <dbReference type="EMBL" id="ASA21815.1"/>
    </source>
</evidence>
<gene>
    <name evidence="1" type="ORF">B9T62_14155</name>
</gene>
<dbReference type="RefSeq" id="WP_087915822.1">
    <property type="nucleotide sequence ID" value="NZ_CP021780.1"/>
</dbReference>
<evidence type="ECO:0000313" key="2">
    <source>
        <dbReference type="Proteomes" id="UP000249890"/>
    </source>
</evidence>
<name>A0A2Z2KDE4_9BACL</name>
<accession>A0A2Z2KDE4</accession>
<sequence>MSQCVAKLYRDFIEISADSRGCAYKNGQYLAMDDEAKKIEQVGNKVIFQSGSQWVVSGIVNHFKSLETEKQTIDNLRTIAIDEEERFKKEYPKQYETYNEKNRLIELLIATFEDGKGIIYNISSTENFKIVPIKGRIHEQTICLGPFTDYINSHFNLSNYLTVHLAYESVACEQVGGWHEYYKLTKDKIEYQKEKIKDTKIINYYDEKLHGHLNATDGIKITSHGEPVFYVDTYGTLRANDLVGKRLKITTDPFGDSSEDVLLLDADERKLYLNRWDIVGAGAVDAKLISANMVSAELGYISDIIAKSVSTMTRAAIAGWSNFIEIKDKTVQWVTGRVTQGEHISVNGKPMYWVESSETGLMTNDVTPWPVYKYVADKDNKKVKMEMGFDGEGDGANPYIDLGIGDGSTPRSGKGRIAKQNGGMKIEYDSSNYGFERSVDLRDEGIVVNSEKGYVNISAKDINAIATGGGGKFGNDKAYIEMTPEGKMIFHAIDFDFINN</sequence>
<reference evidence="1 2" key="1">
    <citation type="submission" date="2017-06" db="EMBL/GenBank/DDBJ databases">
        <title>Complete genome sequence of Paenibacillus donghaensis KCTC 13049T isolated from East Sea sediment, South Korea.</title>
        <authorList>
            <person name="Jung B.K."/>
            <person name="Hong S.-J."/>
            <person name="Shin J.-H."/>
        </authorList>
    </citation>
    <scope>NUCLEOTIDE SEQUENCE [LARGE SCALE GENOMIC DNA]</scope>
    <source>
        <strain evidence="1 2">KCTC 13049</strain>
    </source>
</reference>
<dbReference type="EMBL" id="CP021780">
    <property type="protein sequence ID" value="ASA21815.1"/>
    <property type="molecule type" value="Genomic_DNA"/>
</dbReference>
<dbReference type="AlphaFoldDB" id="A0A2Z2KDE4"/>
<keyword evidence="2" id="KW-1185">Reference proteome</keyword>
<dbReference type="KEGG" id="pdh:B9T62_14155"/>
<dbReference type="OrthoDB" id="2544278at2"/>
<protein>
    <recommendedName>
        <fullName evidence="3">Prophage tail endopeptidase domain-containing protein</fullName>
    </recommendedName>
</protein>